<dbReference type="GO" id="GO:0003677">
    <property type="term" value="F:DNA binding"/>
    <property type="evidence" value="ECO:0007669"/>
    <property type="project" value="InterPro"/>
</dbReference>
<dbReference type="RefSeq" id="WP_214590901.1">
    <property type="nucleotide sequence ID" value="NZ_JAUHGV010000004.1"/>
</dbReference>
<evidence type="ECO:0000256" key="1">
    <source>
        <dbReference type="SAM" id="Coils"/>
    </source>
</evidence>
<keyword evidence="2" id="KW-0472">Membrane</keyword>
<evidence type="ECO:0000313" key="3">
    <source>
        <dbReference type="EMBL" id="MDN4011973.1"/>
    </source>
</evidence>
<proteinExistence type="predicted"/>
<gene>
    <name evidence="3" type="ORF">QX233_05850</name>
</gene>
<organism evidence="3 4">
    <name type="scientific">Chryseobacterium gambrini</name>
    <dbReference type="NCBI Taxonomy" id="373672"/>
    <lineage>
        <taxon>Bacteria</taxon>
        <taxon>Pseudomonadati</taxon>
        <taxon>Bacteroidota</taxon>
        <taxon>Flavobacteriia</taxon>
        <taxon>Flavobacteriales</taxon>
        <taxon>Weeksellaceae</taxon>
        <taxon>Chryseobacterium group</taxon>
        <taxon>Chryseobacterium</taxon>
    </lineage>
</organism>
<dbReference type="SUPFAM" id="SSF46894">
    <property type="entry name" value="C-terminal effector domain of the bipartite response regulators"/>
    <property type="match status" value="1"/>
</dbReference>
<evidence type="ECO:0000256" key="2">
    <source>
        <dbReference type="SAM" id="Phobius"/>
    </source>
</evidence>
<name>A0AAJ1VJ32_9FLAO</name>
<dbReference type="Proteomes" id="UP001225933">
    <property type="component" value="Unassembled WGS sequence"/>
</dbReference>
<keyword evidence="2" id="KW-1133">Transmembrane helix</keyword>
<sequence>MKKIIFLILILLNVFYLQAQVKDIKVVKLLKDAELSRLNEDFSTSLRLINKAISISEPKNDDVALAYEYASLSKIFTFNDNVKEAKNAISKSLYFAEKSKDDLANAVALSASSYFYKHNEILDLSIRDAQKGIHFLKIKKDYRLLSLLYWDMYYAYEQWGKQDKVKIYAHLALKNAEKSKNVNCIIDAYDAEMHYYDHMEFATKSKKYKDSVFYFAEKINNLCEKYPEEIGYTAYSRMNINLATFSLAYLPQNNDTKRKIGHYLQIVEQTVKNHPLKYDYLTNVYGIKGAYAENEGDLAEAEKYYLLAEEKMLQKNPPYYYTWMNDYQALVNLYEKKKNFNKAFVYQKKLQDVIGKINNQEQIKNAQKLEIQYEVEKKNTELATLKERAESRTLQNYLYLGIFGVTLAGLGFMFRSYHYKLKYSTQRAKELEAKKQEAELQAKFEKEEKARLNLEHELLAVKQSQLQKEMIASSLQLSKKNEMLQQIKAKANEGETQQINKLIKEEMLRDHDFAEIKSQVQQLHPDFFNLLHDKSVQKLSQLDMKYCACLHLQMNTKQIAGLFHIEAKSVRVAKYRIKQKLGLGKEDDLDLFLQKIR</sequence>
<dbReference type="AlphaFoldDB" id="A0AAJ1VJ32"/>
<evidence type="ECO:0000313" key="4">
    <source>
        <dbReference type="Proteomes" id="UP001225933"/>
    </source>
</evidence>
<reference evidence="3" key="1">
    <citation type="submission" date="2023-06" db="EMBL/GenBank/DDBJ databases">
        <title>Two Chryseobacterium gambrini strains from China.</title>
        <authorList>
            <person name="Zeng J."/>
            <person name="Wu Y."/>
        </authorList>
    </citation>
    <scope>NUCLEOTIDE SEQUENCE</scope>
    <source>
        <strain evidence="3">SQ219</strain>
    </source>
</reference>
<keyword evidence="1" id="KW-0175">Coiled coil</keyword>
<feature type="coiled-coil region" evidence="1">
    <location>
        <begin position="421"/>
        <end position="497"/>
    </location>
</feature>
<dbReference type="GO" id="GO:0006355">
    <property type="term" value="P:regulation of DNA-templated transcription"/>
    <property type="evidence" value="ECO:0007669"/>
    <property type="project" value="InterPro"/>
</dbReference>
<evidence type="ECO:0008006" key="5">
    <source>
        <dbReference type="Google" id="ProtNLM"/>
    </source>
</evidence>
<feature type="transmembrane region" description="Helical" evidence="2">
    <location>
        <begin position="397"/>
        <end position="417"/>
    </location>
</feature>
<accession>A0AAJ1VJ32</accession>
<keyword evidence="2" id="KW-0812">Transmembrane</keyword>
<protein>
    <recommendedName>
        <fullName evidence="5">Regulatory protein, luxR family</fullName>
    </recommendedName>
</protein>
<comment type="caution">
    <text evidence="3">The sequence shown here is derived from an EMBL/GenBank/DDBJ whole genome shotgun (WGS) entry which is preliminary data.</text>
</comment>
<dbReference type="InterPro" id="IPR016032">
    <property type="entry name" value="Sig_transdc_resp-reg_C-effctor"/>
</dbReference>
<dbReference type="EMBL" id="JAUHGV010000004">
    <property type="protein sequence ID" value="MDN4011973.1"/>
    <property type="molecule type" value="Genomic_DNA"/>
</dbReference>